<keyword evidence="10" id="KW-0902">Two-component regulatory system</keyword>
<organism evidence="16 17">
    <name type="scientific">Vallitalea pronyensis</name>
    <dbReference type="NCBI Taxonomy" id="1348613"/>
    <lineage>
        <taxon>Bacteria</taxon>
        <taxon>Bacillati</taxon>
        <taxon>Bacillota</taxon>
        <taxon>Clostridia</taxon>
        <taxon>Lachnospirales</taxon>
        <taxon>Vallitaleaceae</taxon>
        <taxon>Vallitalea</taxon>
    </lineage>
</organism>
<dbReference type="InterPro" id="IPR036890">
    <property type="entry name" value="HATPase_C_sf"/>
</dbReference>
<dbReference type="GO" id="GO:0005886">
    <property type="term" value="C:plasma membrane"/>
    <property type="evidence" value="ECO:0007669"/>
    <property type="project" value="UniProtKB-SubCell"/>
</dbReference>
<evidence type="ECO:0000259" key="14">
    <source>
        <dbReference type="PROSITE" id="PS50109"/>
    </source>
</evidence>
<dbReference type="PROSITE" id="PS50109">
    <property type="entry name" value="HIS_KIN"/>
    <property type="match status" value="1"/>
</dbReference>
<evidence type="ECO:0000256" key="6">
    <source>
        <dbReference type="ARBA" id="ARBA00022679"/>
    </source>
</evidence>
<evidence type="ECO:0000256" key="13">
    <source>
        <dbReference type="SAM" id="Phobius"/>
    </source>
</evidence>
<dbReference type="AlphaFoldDB" id="A0A8J8MNZ5"/>
<feature type="transmembrane region" description="Helical" evidence="13">
    <location>
        <begin position="307"/>
        <end position="329"/>
    </location>
</feature>
<proteinExistence type="predicted"/>
<evidence type="ECO:0000313" key="17">
    <source>
        <dbReference type="Proteomes" id="UP000683246"/>
    </source>
</evidence>
<dbReference type="InterPro" id="IPR010559">
    <property type="entry name" value="Sig_transdc_His_kin_internal"/>
</dbReference>
<dbReference type="Gene3D" id="3.30.565.10">
    <property type="entry name" value="Histidine kinase-like ATPase, C-terminal domain"/>
    <property type="match status" value="1"/>
</dbReference>
<dbReference type="EC" id="2.7.13.3" evidence="3"/>
<dbReference type="InterPro" id="IPR033479">
    <property type="entry name" value="dCache_1"/>
</dbReference>
<evidence type="ECO:0000256" key="8">
    <source>
        <dbReference type="ARBA" id="ARBA00022777"/>
    </source>
</evidence>
<dbReference type="SMART" id="SM00304">
    <property type="entry name" value="HAMP"/>
    <property type="match status" value="1"/>
</dbReference>
<dbReference type="Pfam" id="PF02518">
    <property type="entry name" value="HATPase_c"/>
    <property type="match status" value="1"/>
</dbReference>
<protein>
    <recommendedName>
        <fullName evidence="3">histidine kinase</fullName>
        <ecNumber evidence="3">2.7.13.3</ecNumber>
    </recommendedName>
</protein>
<evidence type="ECO:0000259" key="15">
    <source>
        <dbReference type="PROSITE" id="PS50885"/>
    </source>
</evidence>
<keyword evidence="8 16" id="KW-0418">Kinase</keyword>
<evidence type="ECO:0000256" key="1">
    <source>
        <dbReference type="ARBA" id="ARBA00000085"/>
    </source>
</evidence>
<keyword evidence="5" id="KW-0597">Phosphoprotein</keyword>
<dbReference type="Pfam" id="PF06580">
    <property type="entry name" value="His_kinase"/>
    <property type="match status" value="1"/>
</dbReference>
<keyword evidence="7 13" id="KW-0812">Transmembrane</keyword>
<evidence type="ECO:0000256" key="9">
    <source>
        <dbReference type="ARBA" id="ARBA00022989"/>
    </source>
</evidence>
<keyword evidence="9 13" id="KW-1133">Transmembrane helix</keyword>
<dbReference type="InterPro" id="IPR005467">
    <property type="entry name" value="His_kinase_dom"/>
</dbReference>
<dbReference type="Pfam" id="PF02743">
    <property type="entry name" value="dCache_1"/>
    <property type="match status" value="1"/>
</dbReference>
<dbReference type="GO" id="GO:0000155">
    <property type="term" value="F:phosphorelay sensor kinase activity"/>
    <property type="evidence" value="ECO:0007669"/>
    <property type="project" value="InterPro"/>
</dbReference>
<evidence type="ECO:0000256" key="5">
    <source>
        <dbReference type="ARBA" id="ARBA00022553"/>
    </source>
</evidence>
<keyword evidence="12" id="KW-0175">Coiled coil</keyword>
<feature type="domain" description="Histidine kinase" evidence="14">
    <location>
        <begin position="489"/>
        <end position="596"/>
    </location>
</feature>
<dbReference type="PROSITE" id="PS50885">
    <property type="entry name" value="HAMP"/>
    <property type="match status" value="1"/>
</dbReference>
<sequence>MKMRLYRFKHVQTKMLLVILIFLVLPLLIISYRYSKTTEDILREQIKKENARDLEQLNKVIEDELDKVVKAMNFFAINKQVKEVLFNGTPSIEADEWEKLQHYYKNYLVINDSFNIARETILSEYNNTLTLFDFQNNIYTSLPKRNSDKDIAWREQTWFADSMKDKGYQSWVFHWDHDKHVYLITLARLINESAELSWRGVMTITYEEQDLIYDLLTGENDDNILVVDKGGTVVSDVEREHIGTNLAAKPYVNAILYKNRNHFSYEEDGNHQFISYTKNSLTGWYLIKVSNYENLFSQVIDQRSKNLILLLGVLLIFIIISYILIYSITLPLKKLMLQMQDVEQGKFDLTVPVKGRDEIAQLGKRFNITIHQINQLIRNIQQEKEKEKALMLQVLYAQINPHFLFNTLNTIKWIAVINQAPNVADLIASLGRLLEMSIGKMNECIPIGDEIENINSYLNIQKARYNQQFTMSITLQEGIKTWMVPKLILQPLVENTLIHGIKGQEEKNIHIEIKGYIEDENLCFRVEDNGVGVEPEHLKQLVASMEKNETKGRYSGIGLGNVHQRIKLMFGEAYGLKLFSQIGKGIKITIVLPIIREADYDKSADS</sequence>
<evidence type="ECO:0000256" key="4">
    <source>
        <dbReference type="ARBA" id="ARBA00022475"/>
    </source>
</evidence>
<evidence type="ECO:0000256" key="10">
    <source>
        <dbReference type="ARBA" id="ARBA00023012"/>
    </source>
</evidence>
<dbReference type="Gene3D" id="3.30.450.20">
    <property type="entry name" value="PAS domain"/>
    <property type="match status" value="1"/>
</dbReference>
<comment type="catalytic activity">
    <reaction evidence="1">
        <text>ATP + protein L-histidine = ADP + protein N-phospho-L-histidine.</text>
        <dbReference type="EC" id="2.7.13.3"/>
    </reaction>
</comment>
<reference evidence="16" key="1">
    <citation type="submission" date="2020-07" db="EMBL/GenBank/DDBJ databases">
        <title>Vallitalea pronyensis genome.</title>
        <authorList>
            <person name="Postec A."/>
        </authorList>
    </citation>
    <scope>NUCLEOTIDE SEQUENCE</scope>
    <source>
        <strain evidence="16">FatNI3</strain>
    </source>
</reference>
<dbReference type="InterPro" id="IPR004358">
    <property type="entry name" value="Sig_transdc_His_kin-like_C"/>
</dbReference>
<keyword evidence="4" id="KW-1003">Cell membrane</keyword>
<feature type="coiled-coil region" evidence="12">
    <location>
        <begin position="44"/>
        <end position="71"/>
    </location>
</feature>
<evidence type="ECO:0000313" key="16">
    <source>
        <dbReference type="EMBL" id="QUI25245.1"/>
    </source>
</evidence>
<dbReference type="CDD" id="cd06225">
    <property type="entry name" value="HAMP"/>
    <property type="match status" value="1"/>
</dbReference>
<dbReference type="SUPFAM" id="SSF158472">
    <property type="entry name" value="HAMP domain-like"/>
    <property type="match status" value="1"/>
</dbReference>
<comment type="subcellular location">
    <subcellularLocation>
        <location evidence="2">Cell membrane</location>
        <topology evidence="2">Multi-pass membrane protein</topology>
    </subcellularLocation>
</comment>
<dbReference type="Proteomes" id="UP000683246">
    <property type="component" value="Chromosome"/>
</dbReference>
<evidence type="ECO:0000256" key="2">
    <source>
        <dbReference type="ARBA" id="ARBA00004651"/>
    </source>
</evidence>
<dbReference type="InterPro" id="IPR003660">
    <property type="entry name" value="HAMP_dom"/>
</dbReference>
<dbReference type="InterPro" id="IPR003594">
    <property type="entry name" value="HATPase_dom"/>
</dbReference>
<keyword evidence="11 13" id="KW-0472">Membrane</keyword>
<dbReference type="PANTHER" id="PTHR34220:SF7">
    <property type="entry name" value="SENSOR HISTIDINE KINASE YPDA"/>
    <property type="match status" value="1"/>
</dbReference>
<dbReference type="Gene3D" id="1.10.287.130">
    <property type="match status" value="1"/>
</dbReference>
<feature type="domain" description="HAMP" evidence="15">
    <location>
        <begin position="326"/>
        <end position="378"/>
    </location>
</feature>
<evidence type="ECO:0000256" key="3">
    <source>
        <dbReference type="ARBA" id="ARBA00012438"/>
    </source>
</evidence>
<evidence type="ECO:0000256" key="11">
    <source>
        <dbReference type="ARBA" id="ARBA00023136"/>
    </source>
</evidence>
<accession>A0A8J8MNZ5</accession>
<dbReference type="InterPro" id="IPR050640">
    <property type="entry name" value="Bact_2-comp_sensor_kinase"/>
</dbReference>
<name>A0A8J8MNZ5_9FIRM</name>
<dbReference type="EMBL" id="CP058649">
    <property type="protein sequence ID" value="QUI25245.1"/>
    <property type="molecule type" value="Genomic_DNA"/>
</dbReference>
<dbReference type="PRINTS" id="PR00344">
    <property type="entry name" value="BCTRLSENSOR"/>
</dbReference>
<dbReference type="PANTHER" id="PTHR34220">
    <property type="entry name" value="SENSOR HISTIDINE KINASE YPDA"/>
    <property type="match status" value="1"/>
</dbReference>
<dbReference type="Pfam" id="PF00672">
    <property type="entry name" value="HAMP"/>
    <property type="match status" value="1"/>
</dbReference>
<keyword evidence="17" id="KW-1185">Reference proteome</keyword>
<dbReference type="SMART" id="SM00387">
    <property type="entry name" value="HATPase_c"/>
    <property type="match status" value="1"/>
</dbReference>
<keyword evidence="6" id="KW-0808">Transferase</keyword>
<dbReference type="SUPFAM" id="SSF55874">
    <property type="entry name" value="ATPase domain of HSP90 chaperone/DNA topoisomerase II/histidine kinase"/>
    <property type="match status" value="1"/>
</dbReference>
<evidence type="ECO:0000256" key="12">
    <source>
        <dbReference type="SAM" id="Coils"/>
    </source>
</evidence>
<evidence type="ECO:0000256" key="7">
    <source>
        <dbReference type="ARBA" id="ARBA00022692"/>
    </source>
</evidence>
<gene>
    <name evidence="16" type="ORF">HZI73_24390</name>
</gene>
<dbReference type="KEGG" id="vpy:HZI73_24390"/>